<protein>
    <submittedName>
        <fullName evidence="6">LysR family transcriptional regulator</fullName>
    </submittedName>
</protein>
<reference evidence="6 7" key="1">
    <citation type="submission" date="2019-02" db="EMBL/GenBank/DDBJ databases">
        <title>Marinobacter halodurans sp. nov., a marine bacterium isolated from sea tidal flat.</title>
        <authorList>
            <person name="Yoo Y."/>
            <person name="Lee D.W."/>
            <person name="Kim B.S."/>
            <person name="Kim J.-J."/>
        </authorList>
    </citation>
    <scope>NUCLEOTIDE SEQUENCE [LARGE SCALE GENOMIC DNA]</scope>
    <source>
        <strain evidence="6 7">YJ-S3-2</strain>
    </source>
</reference>
<name>A0ABY1ZP12_9GAMM</name>
<sequence length="314" mass="34507">MSANRVMSIMQDVAVFVTVVETGSFTSAAQKLGSTPSAVSRQVSRLEDALKVRLLERSTRSLRLNATGEKVFAHCKSVLDSAQDVLDIADEAHGEPHGRLKIGVPKAYCAQVLRHAVPPFLNRYPDVEVQLVVTDRTLDPHYDDVDAVVTITDTPIEGLVAAKLGVVKAVLCASPTYIARNGKPRHPSELAHFDCLSLGETVTDNIWTFHRGDETVTVETNGRYIVNHTEIRMDAVCNHFGIGIFPDFTVNTQLRKGTVVTVLDDWAIEGRYQGRVNLQYPRSRHVSPKLRAFVDFASNFLDGDLQGSGYGYGG</sequence>
<dbReference type="RefSeq" id="WP_131479042.1">
    <property type="nucleotide sequence ID" value="NZ_SJDL01000004.1"/>
</dbReference>
<organism evidence="6 7">
    <name type="scientific">Marinobacter halodurans</name>
    <dbReference type="NCBI Taxonomy" id="2528979"/>
    <lineage>
        <taxon>Bacteria</taxon>
        <taxon>Pseudomonadati</taxon>
        <taxon>Pseudomonadota</taxon>
        <taxon>Gammaproteobacteria</taxon>
        <taxon>Pseudomonadales</taxon>
        <taxon>Marinobacteraceae</taxon>
        <taxon>Marinobacter</taxon>
    </lineage>
</organism>
<evidence type="ECO:0000313" key="6">
    <source>
        <dbReference type="EMBL" id="TBW58439.1"/>
    </source>
</evidence>
<evidence type="ECO:0000259" key="5">
    <source>
        <dbReference type="PROSITE" id="PS50931"/>
    </source>
</evidence>
<dbReference type="Pfam" id="PF00126">
    <property type="entry name" value="HTH_1"/>
    <property type="match status" value="1"/>
</dbReference>
<evidence type="ECO:0000313" key="7">
    <source>
        <dbReference type="Proteomes" id="UP000313645"/>
    </source>
</evidence>
<dbReference type="SUPFAM" id="SSF53850">
    <property type="entry name" value="Periplasmic binding protein-like II"/>
    <property type="match status" value="1"/>
</dbReference>
<keyword evidence="3" id="KW-0238">DNA-binding</keyword>
<comment type="caution">
    <text evidence="6">The sequence shown here is derived from an EMBL/GenBank/DDBJ whole genome shotgun (WGS) entry which is preliminary data.</text>
</comment>
<dbReference type="PROSITE" id="PS50931">
    <property type="entry name" value="HTH_LYSR"/>
    <property type="match status" value="1"/>
</dbReference>
<dbReference type="EMBL" id="SJDL01000004">
    <property type="protein sequence ID" value="TBW58439.1"/>
    <property type="molecule type" value="Genomic_DNA"/>
</dbReference>
<accession>A0ABY1ZP12</accession>
<comment type="similarity">
    <text evidence="1">Belongs to the LysR transcriptional regulatory family.</text>
</comment>
<evidence type="ECO:0000256" key="4">
    <source>
        <dbReference type="ARBA" id="ARBA00023163"/>
    </source>
</evidence>
<dbReference type="Gene3D" id="1.10.10.10">
    <property type="entry name" value="Winged helix-like DNA-binding domain superfamily/Winged helix DNA-binding domain"/>
    <property type="match status" value="1"/>
</dbReference>
<dbReference type="CDD" id="cd08422">
    <property type="entry name" value="PBP2_CrgA_like"/>
    <property type="match status" value="1"/>
</dbReference>
<keyword evidence="2" id="KW-0805">Transcription regulation</keyword>
<dbReference type="Pfam" id="PF03466">
    <property type="entry name" value="LysR_substrate"/>
    <property type="match status" value="1"/>
</dbReference>
<dbReference type="InterPro" id="IPR058163">
    <property type="entry name" value="LysR-type_TF_proteobact-type"/>
</dbReference>
<dbReference type="Gene3D" id="3.40.190.290">
    <property type="match status" value="1"/>
</dbReference>
<evidence type="ECO:0000256" key="1">
    <source>
        <dbReference type="ARBA" id="ARBA00009437"/>
    </source>
</evidence>
<feature type="domain" description="HTH lysR-type" evidence="5">
    <location>
        <begin position="15"/>
        <end position="65"/>
    </location>
</feature>
<dbReference type="InterPro" id="IPR000847">
    <property type="entry name" value="LysR_HTH_N"/>
</dbReference>
<dbReference type="InterPro" id="IPR005119">
    <property type="entry name" value="LysR_subst-bd"/>
</dbReference>
<evidence type="ECO:0000256" key="3">
    <source>
        <dbReference type="ARBA" id="ARBA00023125"/>
    </source>
</evidence>
<evidence type="ECO:0000256" key="2">
    <source>
        <dbReference type="ARBA" id="ARBA00023015"/>
    </source>
</evidence>
<dbReference type="PANTHER" id="PTHR30537">
    <property type="entry name" value="HTH-TYPE TRANSCRIPTIONAL REGULATOR"/>
    <property type="match status" value="1"/>
</dbReference>
<dbReference type="Proteomes" id="UP000313645">
    <property type="component" value="Unassembled WGS sequence"/>
</dbReference>
<gene>
    <name evidence="6" type="ORF">EZI54_03370</name>
</gene>
<dbReference type="SUPFAM" id="SSF46785">
    <property type="entry name" value="Winged helix' DNA-binding domain"/>
    <property type="match status" value="1"/>
</dbReference>
<dbReference type="InterPro" id="IPR036390">
    <property type="entry name" value="WH_DNA-bd_sf"/>
</dbReference>
<dbReference type="PANTHER" id="PTHR30537:SF5">
    <property type="entry name" value="HTH-TYPE TRANSCRIPTIONAL ACTIVATOR TTDR-RELATED"/>
    <property type="match status" value="1"/>
</dbReference>
<keyword evidence="7" id="KW-1185">Reference proteome</keyword>
<keyword evidence="4" id="KW-0804">Transcription</keyword>
<proteinExistence type="inferred from homology"/>
<dbReference type="InterPro" id="IPR036388">
    <property type="entry name" value="WH-like_DNA-bd_sf"/>
</dbReference>